<organism evidence="1 2">
    <name type="scientific">Stephania japonica</name>
    <dbReference type="NCBI Taxonomy" id="461633"/>
    <lineage>
        <taxon>Eukaryota</taxon>
        <taxon>Viridiplantae</taxon>
        <taxon>Streptophyta</taxon>
        <taxon>Embryophyta</taxon>
        <taxon>Tracheophyta</taxon>
        <taxon>Spermatophyta</taxon>
        <taxon>Magnoliopsida</taxon>
        <taxon>Ranunculales</taxon>
        <taxon>Menispermaceae</taxon>
        <taxon>Menispermoideae</taxon>
        <taxon>Cissampelideae</taxon>
        <taxon>Stephania</taxon>
    </lineage>
</organism>
<name>A0AAP0NKD6_9MAGN</name>
<proteinExistence type="predicted"/>
<comment type="caution">
    <text evidence="1">The sequence shown here is derived from an EMBL/GenBank/DDBJ whole genome shotgun (WGS) entry which is preliminary data.</text>
</comment>
<evidence type="ECO:0000313" key="1">
    <source>
        <dbReference type="EMBL" id="KAK9109390.1"/>
    </source>
</evidence>
<reference evidence="1 2" key="1">
    <citation type="submission" date="2024-01" db="EMBL/GenBank/DDBJ databases">
        <title>Genome assemblies of Stephania.</title>
        <authorList>
            <person name="Yang L."/>
        </authorList>
    </citation>
    <scope>NUCLEOTIDE SEQUENCE [LARGE SCALE GENOMIC DNA]</scope>
    <source>
        <strain evidence="1">QJT</strain>
        <tissue evidence="1">Leaf</tissue>
    </source>
</reference>
<gene>
    <name evidence="1" type="ORF">Sjap_017450</name>
</gene>
<keyword evidence="2" id="KW-1185">Reference proteome</keyword>
<accession>A0AAP0NKD6</accession>
<sequence length="136" mass="14792">MEGFNVSLQNFEKANKFARRFTSSPNARGSRLGFAASAAFTRHGAIGGFFANGLDRGFSEPLSLLSHSATDLESFDALLTSIWGLGGVRGRRVVGVVNFVHAQKKKLEGELKRVKKENEERSSGIFGWDSRVDGLG</sequence>
<dbReference type="AlphaFoldDB" id="A0AAP0NKD6"/>
<protein>
    <submittedName>
        <fullName evidence="1">Uncharacterized protein</fullName>
    </submittedName>
</protein>
<evidence type="ECO:0000313" key="2">
    <source>
        <dbReference type="Proteomes" id="UP001417504"/>
    </source>
</evidence>
<dbReference type="EMBL" id="JBBNAE010000007">
    <property type="protein sequence ID" value="KAK9109390.1"/>
    <property type="molecule type" value="Genomic_DNA"/>
</dbReference>
<dbReference type="Proteomes" id="UP001417504">
    <property type="component" value="Unassembled WGS sequence"/>
</dbReference>